<dbReference type="InterPro" id="IPR000055">
    <property type="entry name" value="Restrct_endonuc_typeI_TRD"/>
</dbReference>
<sequence length="458" mass="51598">MPLVTTSYHGDHEDEPRNWGEIKKGYSHFANGDVGLAKITPCFENSKAAVFRNLRNGIGAGTTELHVARPLSSAINPYFLLLFLKSPRFLKEGEKVMTGSAGQKRVPKGYFSETPLPLPPEEEQHRIVQKVDELMALCDRLEQQTSDQLEAHETLVDTLLGTLTQSESATELADNWARLAAHFDTLFTTEQSIDKLKQTILQLAVMGRLVEQDVGDDSAKGLLASIERRKQELVEAKQIKTPKKLPAITSEETLFEIPQNWQWVKFGELGLFINGDRSKNYPNKEEYVERGVAWINTGHIEPSGTLTRTHMHFITREKYDSLRSGKIEPTDLVYCLRGATFGKTAFVTPYEEGAIASSLMIIRPYLPAMRSYIYRYLTSPFGRSQIFRFDNGSAQPNLSANSVMMYAFPLPPLEEQHRIVQKVDELMALCDQLKGRLNQANETRCQLAETIVEQGLSA</sequence>
<accession>A0A2G1VLF7</accession>
<dbReference type="PANTHER" id="PTHR43140:SF1">
    <property type="entry name" value="TYPE I RESTRICTION ENZYME ECOKI SPECIFICITY SUBUNIT"/>
    <property type="match status" value="1"/>
</dbReference>
<proteinExistence type="inferred from homology"/>
<dbReference type="EMBL" id="NTFI01000001">
    <property type="protein sequence ID" value="PHQ27595.1"/>
    <property type="molecule type" value="Genomic_DNA"/>
</dbReference>
<feature type="domain" description="Type I restriction modification DNA specificity" evidence="4">
    <location>
        <begin position="63"/>
        <end position="150"/>
    </location>
</feature>
<comment type="caution">
    <text evidence="5">The sequence shown here is derived from an EMBL/GenBank/DDBJ whole genome shotgun (WGS) entry which is preliminary data.</text>
</comment>
<evidence type="ECO:0000313" key="6">
    <source>
        <dbReference type="Proteomes" id="UP000229044"/>
    </source>
</evidence>
<keyword evidence="5" id="KW-0255">Endonuclease</keyword>
<dbReference type="SUPFAM" id="SSF116734">
    <property type="entry name" value="DNA methylase specificity domain"/>
    <property type="match status" value="2"/>
</dbReference>
<dbReference type="Gene3D" id="3.90.220.20">
    <property type="entry name" value="DNA methylase specificity domains"/>
    <property type="match status" value="2"/>
</dbReference>
<dbReference type="CDD" id="cd17260">
    <property type="entry name" value="RMtype1_S_EcoEI-TRD1-CR1_like"/>
    <property type="match status" value="1"/>
</dbReference>
<dbReference type="InterPro" id="IPR044946">
    <property type="entry name" value="Restrct_endonuc_typeI_TRD_sf"/>
</dbReference>
<dbReference type="InterPro" id="IPR051212">
    <property type="entry name" value="Type-I_RE_S_subunit"/>
</dbReference>
<name>A0A2G1VLF7_9GAMM</name>
<dbReference type="AlphaFoldDB" id="A0A2G1VLF7"/>
<keyword evidence="3" id="KW-0238">DNA-binding</keyword>
<feature type="domain" description="Type I restriction modification DNA specificity" evidence="4">
    <location>
        <begin position="258"/>
        <end position="439"/>
    </location>
</feature>
<evidence type="ECO:0000313" key="5">
    <source>
        <dbReference type="EMBL" id="PHQ27595.1"/>
    </source>
</evidence>
<evidence type="ECO:0000259" key="4">
    <source>
        <dbReference type="Pfam" id="PF01420"/>
    </source>
</evidence>
<dbReference type="OrthoDB" id="398435at2"/>
<protein>
    <submittedName>
        <fullName evidence="5">Restriction endonuclease</fullName>
    </submittedName>
</protein>
<evidence type="ECO:0000256" key="1">
    <source>
        <dbReference type="ARBA" id="ARBA00010923"/>
    </source>
</evidence>
<dbReference type="Pfam" id="PF01420">
    <property type="entry name" value="Methylase_S"/>
    <property type="match status" value="2"/>
</dbReference>
<gene>
    <name evidence="5" type="ORF">CLH62_07320</name>
</gene>
<reference evidence="5 6" key="1">
    <citation type="submission" date="2017-09" db="EMBL/GenBank/DDBJ databases">
        <title>The draft genome sequences of Marinobacter guineae M3B.</title>
        <authorList>
            <person name="Cao J."/>
        </authorList>
    </citation>
    <scope>NUCLEOTIDE SEQUENCE [LARGE SCALE GENOMIC DNA]</scope>
    <source>
        <strain evidence="5 6">M3B</strain>
    </source>
</reference>
<dbReference type="PANTHER" id="PTHR43140">
    <property type="entry name" value="TYPE-1 RESTRICTION ENZYME ECOKI SPECIFICITY PROTEIN"/>
    <property type="match status" value="1"/>
</dbReference>
<dbReference type="GO" id="GO:0009307">
    <property type="term" value="P:DNA restriction-modification system"/>
    <property type="evidence" value="ECO:0007669"/>
    <property type="project" value="UniProtKB-KW"/>
</dbReference>
<dbReference type="GO" id="GO:0004519">
    <property type="term" value="F:endonuclease activity"/>
    <property type="evidence" value="ECO:0007669"/>
    <property type="project" value="UniProtKB-KW"/>
</dbReference>
<comment type="similarity">
    <text evidence="1">Belongs to the type-I restriction system S methylase family.</text>
</comment>
<dbReference type="CDD" id="cd17264">
    <property type="entry name" value="RMtype1_S_Eco3763I-TRD2-CR2_like"/>
    <property type="match status" value="1"/>
</dbReference>
<evidence type="ECO:0000256" key="2">
    <source>
        <dbReference type="ARBA" id="ARBA00022747"/>
    </source>
</evidence>
<dbReference type="GO" id="GO:0003677">
    <property type="term" value="F:DNA binding"/>
    <property type="evidence" value="ECO:0007669"/>
    <property type="project" value="UniProtKB-KW"/>
</dbReference>
<evidence type="ECO:0000256" key="3">
    <source>
        <dbReference type="ARBA" id="ARBA00023125"/>
    </source>
</evidence>
<keyword evidence="5" id="KW-0540">Nuclease</keyword>
<keyword evidence="6" id="KW-1185">Reference proteome</keyword>
<keyword evidence="5" id="KW-0378">Hydrolase</keyword>
<dbReference type="Proteomes" id="UP000229044">
    <property type="component" value="Unassembled WGS sequence"/>
</dbReference>
<keyword evidence="2" id="KW-0680">Restriction system</keyword>
<organism evidence="5 6">
    <name type="scientific">Marinobacter guineae</name>
    <dbReference type="NCBI Taxonomy" id="432303"/>
    <lineage>
        <taxon>Bacteria</taxon>
        <taxon>Pseudomonadati</taxon>
        <taxon>Pseudomonadota</taxon>
        <taxon>Gammaproteobacteria</taxon>
        <taxon>Pseudomonadales</taxon>
        <taxon>Marinobacteraceae</taxon>
        <taxon>Marinobacter</taxon>
    </lineage>
</organism>